<evidence type="ECO:0000256" key="2">
    <source>
        <dbReference type="ARBA" id="ARBA00004687"/>
    </source>
</evidence>
<organism evidence="13 14">
    <name type="scientific">Hypsizygus marmoreus</name>
    <name type="common">White beech mushroom</name>
    <name type="synonym">Agaricus marmoreus</name>
    <dbReference type="NCBI Taxonomy" id="39966"/>
    <lineage>
        <taxon>Eukaryota</taxon>
        <taxon>Fungi</taxon>
        <taxon>Dikarya</taxon>
        <taxon>Basidiomycota</taxon>
        <taxon>Agaricomycotina</taxon>
        <taxon>Agaricomycetes</taxon>
        <taxon>Agaricomycetidae</taxon>
        <taxon>Agaricales</taxon>
        <taxon>Tricholomatineae</taxon>
        <taxon>Lyophyllaceae</taxon>
        <taxon>Hypsizygus</taxon>
    </lineage>
</organism>
<feature type="transmembrane region" description="Helical" evidence="12">
    <location>
        <begin position="592"/>
        <end position="613"/>
    </location>
</feature>
<feature type="transmembrane region" description="Helical" evidence="12">
    <location>
        <begin position="738"/>
        <end position="757"/>
    </location>
</feature>
<dbReference type="STRING" id="39966.A0A369JKP0"/>
<comment type="subcellular location">
    <subcellularLocation>
        <location evidence="1">Endoplasmic reticulum membrane</location>
        <topology evidence="1">Multi-pass membrane protein</topology>
    </subcellularLocation>
</comment>
<dbReference type="OrthoDB" id="272139at2759"/>
<keyword evidence="9 12" id="KW-0472">Membrane</keyword>
<comment type="pathway">
    <text evidence="2">Glycolipid biosynthesis; glycosylphosphatidylinositol-anchor biosynthesis.</text>
</comment>
<dbReference type="GO" id="GO:0051377">
    <property type="term" value="F:mannose-ethanolamine phosphotransferase activity"/>
    <property type="evidence" value="ECO:0007669"/>
    <property type="project" value="InterPro"/>
</dbReference>
<feature type="transmembrane region" description="Helical" evidence="12">
    <location>
        <begin position="966"/>
        <end position="989"/>
    </location>
</feature>
<dbReference type="AlphaFoldDB" id="A0A369JKP0"/>
<evidence type="ECO:0000313" key="13">
    <source>
        <dbReference type="EMBL" id="RDB21892.1"/>
    </source>
</evidence>
<sequence length="1045" mass="114552">RHHSISQPFDQLGSKTQRPAQNTKDRIRRCQWRFLNEMISRRLALLFWVSFVHLAGIYLFTRGFLLTRLSLSEHTHCTAQKCTLPSTHKRAVLLIMDALRFDFVTPDPPSPASLYHHNVLTLPRELTASHPKNSFLFNAYADPPTTTLQRIKGLTTGSLPTFVDIGNNFGGSSIAEDSILKQLLLAGRKAAFMGDDTWMSVFPDSFQPNMTFPYDSFNVEDLHTVDEGVIKHLFPLLENPSKPFDFLIGHFLGVDHVGHRVGPDHPSMKAKLNQMNDVLKRVVDLLDDDTLLVVLGDHGMDRSGDHGGDGVLETSSALWVYSKGPALSQSHVPPPSGLLRYTTFPGTSVPHRAIQQIDILPSLSLLLGLPIPYNNLGTVIPELFWRDRKGTDLVRALELNTAQIKTYLDTYRSSPSGGELDDSWQALQSAWAATEALSSTGEVKLITLSNYNRVALAACRAMWAQFNPLLMALGLSVLGIGLLATWAIYTGFSSSKSNWHSWLGVQLPRALRGIAGGVVIGFVAYLLLASYLPGMDALDCILFAAPLLSSLVLIISSPPPITVQALWSTLVLLILHALGFFSNSFTFWEDRIVPFLLVSSIVPSVLTGFTAPVSRLRYRIIGFSVLFAVCVRLMSISTVCREEQHPYCHVTFYASSSLPAPPFIVLVLSGPVTLALPWAIERFMRITRSDVGVARSFLPVILRPALVAGMLFWVVEWADSAGIVDHRWAPILRLGRTWMARLAFGIALSGGALWWLVPLCLDIEIKDAQPGKKRQVNVIGYANAFGSPYFIFWSIFLSIVYTTTQLTGQLVLALATIALLAYLEVLDSVRDVRSIETAFATATPSALLNADASTATSPPIRFADIVPVALLGIQAFYGTGHQSTISSIQWKSAFLITPTLAYPFAPITVVLNSVGPLFLMALAAPLVALWNRAPLPTLTPPPPESEKSGSEDIVEPDDQVKRESTLAALGFMAYFATLLLGTAVSAAILRRHLMVWKVFAPRFMAGVLGVLVADAGVLLGVGVGVERITFRVARMFGRKPTEAVQ</sequence>
<dbReference type="CDD" id="cd16023">
    <property type="entry name" value="GPI_EPT_3"/>
    <property type="match status" value="1"/>
</dbReference>
<protein>
    <submittedName>
        <fullName evidence="13">GPI ethanolamine phosphate transferase 3</fullName>
    </submittedName>
</protein>
<keyword evidence="6 12" id="KW-0812">Transmembrane</keyword>
<keyword evidence="14" id="KW-1185">Reference proteome</keyword>
<evidence type="ECO:0000256" key="8">
    <source>
        <dbReference type="ARBA" id="ARBA00022989"/>
    </source>
</evidence>
<name>A0A369JKP0_HYPMA</name>
<evidence type="ECO:0000256" key="12">
    <source>
        <dbReference type="SAM" id="Phobius"/>
    </source>
</evidence>
<feature type="transmembrane region" description="Helical" evidence="12">
    <location>
        <begin position="534"/>
        <end position="554"/>
    </location>
</feature>
<evidence type="ECO:0000313" key="14">
    <source>
        <dbReference type="Proteomes" id="UP000076154"/>
    </source>
</evidence>
<comment type="caution">
    <text evidence="13">The sequence shown here is derived from an EMBL/GenBank/DDBJ whole genome shotgun (WGS) entry which is preliminary data.</text>
</comment>
<evidence type="ECO:0000256" key="11">
    <source>
        <dbReference type="SAM" id="MobiDB-lite"/>
    </source>
</evidence>
<accession>A0A369JKP0</accession>
<evidence type="ECO:0000256" key="6">
    <source>
        <dbReference type="ARBA" id="ARBA00022692"/>
    </source>
</evidence>
<proteinExistence type="inferred from homology"/>
<feature type="transmembrane region" description="Helical" evidence="12">
    <location>
        <begin position="469"/>
        <end position="489"/>
    </location>
</feature>
<gene>
    <name evidence="13" type="primary">GPI13</name>
    <name evidence="13" type="ORF">Hypma_010841</name>
</gene>
<keyword evidence="10" id="KW-0325">Glycoprotein</keyword>
<feature type="transmembrane region" description="Helical" evidence="12">
    <location>
        <begin position="1001"/>
        <end position="1025"/>
    </location>
</feature>
<reference evidence="13" key="1">
    <citation type="submission" date="2018-04" db="EMBL/GenBank/DDBJ databases">
        <title>Whole genome sequencing of Hypsizygus marmoreus.</title>
        <authorList>
            <person name="Choi I.-G."/>
            <person name="Min B."/>
            <person name="Kim J.-G."/>
            <person name="Kim S."/>
            <person name="Oh Y.-L."/>
            <person name="Kong W.-S."/>
            <person name="Park H."/>
            <person name="Jeong J."/>
            <person name="Song E.-S."/>
        </authorList>
    </citation>
    <scope>NUCLEOTIDE SEQUENCE [LARGE SCALE GENOMIC DNA]</scope>
    <source>
        <strain evidence="13">51987-8</strain>
    </source>
</reference>
<comment type="similarity">
    <text evidence="3">Belongs to the PIGG/PIGN/PIGO family. PIGO subfamily.</text>
</comment>
<dbReference type="InterPro" id="IPR017850">
    <property type="entry name" value="Alkaline_phosphatase_core_sf"/>
</dbReference>
<evidence type="ECO:0000256" key="9">
    <source>
        <dbReference type="ARBA" id="ARBA00023136"/>
    </source>
</evidence>
<feature type="compositionally biased region" description="Polar residues" evidence="11">
    <location>
        <begin position="1"/>
        <end position="22"/>
    </location>
</feature>
<dbReference type="PANTHER" id="PTHR23071">
    <property type="entry name" value="PHOSPHATIDYLINOSITOL GLYCAN"/>
    <property type="match status" value="1"/>
</dbReference>
<keyword evidence="5 13" id="KW-0808">Transferase</keyword>
<dbReference type="EMBL" id="LUEZ02000053">
    <property type="protein sequence ID" value="RDB21892.1"/>
    <property type="molecule type" value="Genomic_DNA"/>
</dbReference>
<dbReference type="Gene3D" id="3.40.720.10">
    <property type="entry name" value="Alkaline Phosphatase, subunit A"/>
    <property type="match status" value="1"/>
</dbReference>
<dbReference type="GO" id="GO:0005789">
    <property type="term" value="C:endoplasmic reticulum membrane"/>
    <property type="evidence" value="ECO:0007669"/>
    <property type="project" value="UniProtKB-SubCell"/>
</dbReference>
<dbReference type="InterPro" id="IPR037675">
    <property type="entry name" value="PIG-O_N"/>
</dbReference>
<dbReference type="InterPro" id="IPR002591">
    <property type="entry name" value="Phosphodiest/P_Trfase"/>
</dbReference>
<feature type="transmembrane region" description="Helical" evidence="12">
    <location>
        <begin position="806"/>
        <end position="825"/>
    </location>
</feature>
<evidence type="ECO:0000256" key="5">
    <source>
        <dbReference type="ARBA" id="ARBA00022679"/>
    </source>
</evidence>
<feature type="non-terminal residue" evidence="13">
    <location>
        <position position="1"/>
    </location>
</feature>
<keyword evidence="4" id="KW-0337">GPI-anchor biosynthesis</keyword>
<feature type="region of interest" description="Disordered" evidence="11">
    <location>
        <begin position="938"/>
        <end position="957"/>
    </location>
</feature>
<evidence type="ECO:0000256" key="7">
    <source>
        <dbReference type="ARBA" id="ARBA00022824"/>
    </source>
</evidence>
<evidence type="ECO:0000256" key="10">
    <source>
        <dbReference type="ARBA" id="ARBA00023180"/>
    </source>
</evidence>
<feature type="transmembrane region" description="Helical" evidence="12">
    <location>
        <begin position="620"/>
        <end position="639"/>
    </location>
</feature>
<feature type="transmembrane region" description="Helical" evidence="12">
    <location>
        <begin position="43"/>
        <end position="61"/>
    </location>
</feature>
<dbReference type="PANTHER" id="PTHR23071:SF1">
    <property type="entry name" value="GPI ETHANOLAMINE PHOSPHATE TRANSFERASE 3"/>
    <property type="match status" value="1"/>
</dbReference>
<feature type="transmembrane region" description="Helical" evidence="12">
    <location>
        <begin position="700"/>
        <end position="718"/>
    </location>
</feature>
<feature type="transmembrane region" description="Helical" evidence="12">
    <location>
        <begin position="659"/>
        <end position="680"/>
    </location>
</feature>
<dbReference type="UniPathway" id="UPA00196"/>
<dbReference type="InParanoid" id="A0A369JKP0"/>
<dbReference type="Proteomes" id="UP000076154">
    <property type="component" value="Unassembled WGS sequence"/>
</dbReference>
<feature type="transmembrane region" description="Helical" evidence="12">
    <location>
        <begin position="566"/>
        <end position="586"/>
    </location>
</feature>
<feature type="transmembrane region" description="Helical" evidence="12">
    <location>
        <begin position="778"/>
        <end position="800"/>
    </location>
</feature>
<keyword evidence="8 12" id="KW-1133">Transmembrane helix</keyword>
<feature type="transmembrane region" description="Helical" evidence="12">
    <location>
        <begin position="510"/>
        <end position="528"/>
    </location>
</feature>
<dbReference type="FunCoup" id="A0A369JKP0">
    <property type="interactions" value="148"/>
</dbReference>
<evidence type="ECO:0000256" key="1">
    <source>
        <dbReference type="ARBA" id="ARBA00004477"/>
    </source>
</evidence>
<keyword evidence="7" id="KW-0256">Endoplasmic reticulum</keyword>
<dbReference type="SUPFAM" id="SSF53649">
    <property type="entry name" value="Alkaline phosphatase-like"/>
    <property type="match status" value="1"/>
</dbReference>
<dbReference type="GO" id="GO:0006506">
    <property type="term" value="P:GPI anchor biosynthetic process"/>
    <property type="evidence" value="ECO:0007669"/>
    <property type="project" value="UniProtKB-UniPathway"/>
</dbReference>
<dbReference type="InterPro" id="IPR039524">
    <property type="entry name" value="PIGO/GPI13"/>
</dbReference>
<dbReference type="Pfam" id="PF01663">
    <property type="entry name" value="Phosphodiest"/>
    <property type="match status" value="1"/>
</dbReference>
<evidence type="ECO:0000256" key="4">
    <source>
        <dbReference type="ARBA" id="ARBA00022502"/>
    </source>
</evidence>
<evidence type="ECO:0000256" key="3">
    <source>
        <dbReference type="ARBA" id="ARBA00008695"/>
    </source>
</evidence>
<feature type="region of interest" description="Disordered" evidence="11">
    <location>
        <begin position="1"/>
        <end position="23"/>
    </location>
</feature>